<feature type="domain" description="Histidine kinase" evidence="8">
    <location>
        <begin position="198"/>
        <end position="424"/>
    </location>
</feature>
<accession>A0A1N6KEA3</accession>
<dbReference type="PANTHER" id="PTHR43547">
    <property type="entry name" value="TWO-COMPONENT HISTIDINE KINASE"/>
    <property type="match status" value="1"/>
</dbReference>
<dbReference type="PRINTS" id="PR00344">
    <property type="entry name" value="BCTRLSENSOR"/>
</dbReference>
<evidence type="ECO:0000256" key="5">
    <source>
        <dbReference type="ARBA" id="ARBA00022777"/>
    </source>
</evidence>
<evidence type="ECO:0000256" key="3">
    <source>
        <dbReference type="ARBA" id="ARBA00022553"/>
    </source>
</evidence>
<dbReference type="InterPro" id="IPR036890">
    <property type="entry name" value="HATPase_C_sf"/>
</dbReference>
<evidence type="ECO:0000259" key="8">
    <source>
        <dbReference type="PROSITE" id="PS50109"/>
    </source>
</evidence>
<dbReference type="EMBL" id="FSRM01000002">
    <property type="protein sequence ID" value="SIO54647.1"/>
    <property type="molecule type" value="Genomic_DNA"/>
</dbReference>
<evidence type="ECO:0000256" key="1">
    <source>
        <dbReference type="ARBA" id="ARBA00000085"/>
    </source>
</evidence>
<keyword evidence="3 6" id="KW-0597">Phosphoprotein</keyword>
<dbReference type="OrthoDB" id="9768069at2"/>
<dbReference type="PROSITE" id="PS50109">
    <property type="entry name" value="HIS_KIN"/>
    <property type="match status" value="1"/>
</dbReference>
<dbReference type="InterPro" id="IPR029016">
    <property type="entry name" value="GAF-like_dom_sf"/>
</dbReference>
<dbReference type="GO" id="GO:0000155">
    <property type="term" value="F:phosphorelay sensor kinase activity"/>
    <property type="evidence" value="ECO:0007669"/>
    <property type="project" value="InterPro"/>
</dbReference>
<reference evidence="10 11" key="1">
    <citation type="submission" date="2016-11" db="EMBL/GenBank/DDBJ databases">
        <authorList>
            <person name="Jaros S."/>
            <person name="Januszkiewicz K."/>
            <person name="Wedrychowicz H."/>
        </authorList>
    </citation>
    <scope>NUCLEOTIDE SEQUENCE [LARGE SCALE GENOMIC DNA]</scope>
    <source>
        <strain evidence="10 11">GAS86</strain>
    </source>
</reference>
<evidence type="ECO:0000256" key="4">
    <source>
        <dbReference type="ARBA" id="ARBA00022679"/>
    </source>
</evidence>
<dbReference type="Pfam" id="PF13185">
    <property type="entry name" value="GAF_2"/>
    <property type="match status" value="1"/>
</dbReference>
<dbReference type="InterPro" id="IPR004358">
    <property type="entry name" value="Sig_transdc_His_kin-like_C"/>
</dbReference>
<name>A0A1N6KEA3_9BURK</name>
<dbReference type="Gene3D" id="3.30.450.40">
    <property type="match status" value="1"/>
</dbReference>
<dbReference type="CDD" id="cd00082">
    <property type="entry name" value="HisKA"/>
    <property type="match status" value="1"/>
</dbReference>
<dbReference type="Proteomes" id="UP000184693">
    <property type="component" value="Unassembled WGS sequence"/>
</dbReference>
<protein>
    <recommendedName>
        <fullName evidence="2">histidine kinase</fullName>
        <ecNumber evidence="2">2.7.13.3</ecNumber>
    </recommendedName>
</protein>
<dbReference type="SMART" id="SM00387">
    <property type="entry name" value="HATPase_c"/>
    <property type="match status" value="1"/>
</dbReference>
<dbReference type="InterPro" id="IPR003018">
    <property type="entry name" value="GAF"/>
</dbReference>
<dbReference type="Pfam" id="PF00072">
    <property type="entry name" value="Response_reg"/>
    <property type="match status" value="1"/>
</dbReference>
<dbReference type="PANTHER" id="PTHR43547:SF2">
    <property type="entry name" value="HYBRID SIGNAL TRANSDUCTION HISTIDINE KINASE C"/>
    <property type="match status" value="1"/>
</dbReference>
<comment type="catalytic activity">
    <reaction evidence="1">
        <text>ATP + protein L-histidine = ADP + protein N-phospho-L-histidine.</text>
        <dbReference type="EC" id="2.7.13.3"/>
    </reaction>
</comment>
<dbReference type="Gene3D" id="3.40.50.2300">
    <property type="match status" value="1"/>
</dbReference>
<dbReference type="SMART" id="SM00448">
    <property type="entry name" value="REC"/>
    <property type="match status" value="1"/>
</dbReference>
<evidence type="ECO:0000256" key="2">
    <source>
        <dbReference type="ARBA" id="ARBA00012438"/>
    </source>
</evidence>
<evidence type="ECO:0000256" key="6">
    <source>
        <dbReference type="PROSITE-ProRule" id="PRU00169"/>
    </source>
</evidence>
<keyword evidence="4" id="KW-0808">Transferase</keyword>
<evidence type="ECO:0000313" key="10">
    <source>
        <dbReference type="EMBL" id="SIO54647.1"/>
    </source>
</evidence>
<sequence length="569" mass="61102">MESNHRTAQPDELRMRSARPADHAAENRVLLRLARAQSGSRERLLQEIADAALSLCDAGSAGISLMEGVDAGRHFRWLAVAGLCVGLQGKTTAWHECPCRLAVESAEPQLFLRPQDSFPSLQFPGVEIVEGLIVPIPTENGLVGAIWVMSHIPARQFDLEDVRLLSDLAVSAGAALTTVDARDTGEESERRHSEFIAMLGHELRNPMAPIDSAVGAAIKLCAENEKAVEVLTIAQRQMRHLRTLVDDLLDAARLKHGKLAIKHSDTTLNEIAFDAVTAVKHHIQSRRHSLRLTGLEKPVPVRADHIRLSQVLGNLLSNAAKYTPVGGTIELAVKIVAEDREPEQKDVVVIEVNDNGIGIDSAVQPHVFELFAQSARGNARSEGGLGIGLAVAKRMVELHDGTISLQSGGSGRGTSVTLRLPILSVRDESAATGDTTESLGLGSVRLLLADDNADALQSLGILLELDGHHVTMCDCGREAVRLIKEELPEVAIIDVGMPGMDGFEVAHAVRSDSQLDDVLLVALTGYAAESDKSRALAAGFDYHLTKPLSLDKLRYILANRAGGKLGGIV</sequence>
<dbReference type="Pfam" id="PF00512">
    <property type="entry name" value="HisKA"/>
    <property type="match status" value="1"/>
</dbReference>
<organism evidence="10 11">
    <name type="scientific">Paraburkholderia phenazinium</name>
    <dbReference type="NCBI Taxonomy" id="60549"/>
    <lineage>
        <taxon>Bacteria</taxon>
        <taxon>Pseudomonadati</taxon>
        <taxon>Pseudomonadota</taxon>
        <taxon>Betaproteobacteria</taxon>
        <taxon>Burkholderiales</taxon>
        <taxon>Burkholderiaceae</taxon>
        <taxon>Paraburkholderia</taxon>
    </lineage>
</organism>
<dbReference type="CDD" id="cd00075">
    <property type="entry name" value="HATPase"/>
    <property type="match status" value="1"/>
</dbReference>
<evidence type="ECO:0000256" key="7">
    <source>
        <dbReference type="SAM" id="MobiDB-lite"/>
    </source>
</evidence>
<dbReference type="InterPro" id="IPR001789">
    <property type="entry name" value="Sig_transdc_resp-reg_receiver"/>
</dbReference>
<feature type="domain" description="Response regulatory" evidence="9">
    <location>
        <begin position="445"/>
        <end position="561"/>
    </location>
</feature>
<dbReference type="CDD" id="cd17580">
    <property type="entry name" value="REC_2_DhkD-like"/>
    <property type="match status" value="1"/>
</dbReference>
<dbReference type="Gene3D" id="1.10.287.130">
    <property type="match status" value="1"/>
</dbReference>
<dbReference type="AlphaFoldDB" id="A0A1N6KEA3"/>
<dbReference type="SMART" id="SM00388">
    <property type="entry name" value="HisKA"/>
    <property type="match status" value="1"/>
</dbReference>
<dbReference type="InterPro" id="IPR003661">
    <property type="entry name" value="HisK_dim/P_dom"/>
</dbReference>
<dbReference type="InterPro" id="IPR005467">
    <property type="entry name" value="His_kinase_dom"/>
</dbReference>
<dbReference type="SUPFAM" id="SSF55781">
    <property type="entry name" value="GAF domain-like"/>
    <property type="match status" value="1"/>
</dbReference>
<dbReference type="InterPro" id="IPR011006">
    <property type="entry name" value="CheY-like_superfamily"/>
</dbReference>
<dbReference type="RefSeq" id="WP_074268645.1">
    <property type="nucleotide sequence ID" value="NZ_FSRM01000002.1"/>
</dbReference>
<dbReference type="EC" id="2.7.13.3" evidence="2"/>
<evidence type="ECO:0000313" key="11">
    <source>
        <dbReference type="Proteomes" id="UP000184693"/>
    </source>
</evidence>
<keyword evidence="5 10" id="KW-0418">Kinase</keyword>
<proteinExistence type="predicted"/>
<gene>
    <name evidence="10" type="ORF">SAMN05444168_6894</name>
</gene>
<dbReference type="SUPFAM" id="SSF52172">
    <property type="entry name" value="CheY-like"/>
    <property type="match status" value="1"/>
</dbReference>
<dbReference type="PROSITE" id="PS50110">
    <property type="entry name" value="RESPONSE_REGULATORY"/>
    <property type="match status" value="1"/>
</dbReference>
<feature type="modified residue" description="4-aspartylphosphate" evidence="6">
    <location>
        <position position="494"/>
    </location>
</feature>
<dbReference type="SUPFAM" id="SSF55874">
    <property type="entry name" value="ATPase domain of HSP90 chaperone/DNA topoisomerase II/histidine kinase"/>
    <property type="match status" value="1"/>
</dbReference>
<dbReference type="Pfam" id="PF02518">
    <property type="entry name" value="HATPase_c"/>
    <property type="match status" value="1"/>
</dbReference>
<dbReference type="InterPro" id="IPR003594">
    <property type="entry name" value="HATPase_dom"/>
</dbReference>
<dbReference type="SUPFAM" id="SSF47384">
    <property type="entry name" value="Homodimeric domain of signal transducing histidine kinase"/>
    <property type="match status" value="1"/>
</dbReference>
<feature type="region of interest" description="Disordered" evidence="7">
    <location>
        <begin position="1"/>
        <end position="20"/>
    </location>
</feature>
<evidence type="ECO:0000259" key="9">
    <source>
        <dbReference type="PROSITE" id="PS50110"/>
    </source>
</evidence>
<dbReference type="Gene3D" id="3.30.565.10">
    <property type="entry name" value="Histidine kinase-like ATPase, C-terminal domain"/>
    <property type="match status" value="1"/>
</dbReference>
<dbReference type="InterPro" id="IPR036097">
    <property type="entry name" value="HisK_dim/P_sf"/>
</dbReference>